<evidence type="ECO:0000256" key="4">
    <source>
        <dbReference type="ARBA" id="ARBA00023125"/>
    </source>
</evidence>
<dbReference type="SUPFAM" id="SSF88659">
    <property type="entry name" value="Sigma3 and sigma4 domains of RNA polymerase sigma factors"/>
    <property type="match status" value="1"/>
</dbReference>
<feature type="domain" description="RNA polymerase sigma-70 region 2" evidence="7">
    <location>
        <begin position="26"/>
        <end position="91"/>
    </location>
</feature>
<protein>
    <recommendedName>
        <fullName evidence="6">RNA polymerase sigma factor</fullName>
    </recommendedName>
</protein>
<dbReference type="Gene3D" id="1.10.10.10">
    <property type="entry name" value="Winged helix-like DNA-binding domain superfamily/Winged helix DNA-binding domain"/>
    <property type="match status" value="1"/>
</dbReference>
<comment type="similarity">
    <text evidence="1 6">Belongs to the sigma-70 factor family. ECF subfamily.</text>
</comment>
<dbReference type="InterPro" id="IPR014284">
    <property type="entry name" value="RNA_pol_sigma-70_dom"/>
</dbReference>
<keyword evidence="10" id="KW-1185">Reference proteome</keyword>
<evidence type="ECO:0000256" key="1">
    <source>
        <dbReference type="ARBA" id="ARBA00010641"/>
    </source>
</evidence>
<dbReference type="RefSeq" id="WP_379022777.1">
    <property type="nucleotide sequence ID" value="NZ_JBHRTA010000036.1"/>
</dbReference>
<dbReference type="PANTHER" id="PTHR43133">
    <property type="entry name" value="RNA POLYMERASE ECF-TYPE SIGMA FACTO"/>
    <property type="match status" value="1"/>
</dbReference>
<keyword evidence="2 6" id="KW-0805">Transcription regulation</keyword>
<dbReference type="InterPro" id="IPR007627">
    <property type="entry name" value="RNA_pol_sigma70_r2"/>
</dbReference>
<dbReference type="NCBIfam" id="TIGR02937">
    <property type="entry name" value="sigma70-ECF"/>
    <property type="match status" value="1"/>
</dbReference>
<dbReference type="Proteomes" id="UP001595526">
    <property type="component" value="Unassembled WGS sequence"/>
</dbReference>
<gene>
    <name evidence="9" type="ORF">ACFOET_11695</name>
</gene>
<dbReference type="SUPFAM" id="SSF88946">
    <property type="entry name" value="Sigma2 domain of RNA polymerase sigma factors"/>
    <property type="match status" value="1"/>
</dbReference>
<proteinExistence type="inferred from homology"/>
<sequence length="199" mass="23312">MDMVSTDEIALLRRLRTGDARAFETMYHRYKRPLAKSLLRLLKAQSLAEDVLQESFVKVWERRAFIDPERTFGAYLYRIAVNLVYDIYRRSNLDRKLTDYLISHADDVYTHVEEQIINREQLGALKALLEQIPPQRRRVFELFKLEGKSYQEISMELGISKPTINSHITKVNQFLRDKIGGHLFEGILICAISGMFPFE</sequence>
<keyword evidence="4 6" id="KW-0238">DNA-binding</keyword>
<dbReference type="EMBL" id="JBHRTA010000036">
    <property type="protein sequence ID" value="MFC3198276.1"/>
    <property type="molecule type" value="Genomic_DNA"/>
</dbReference>
<comment type="caution">
    <text evidence="9">The sequence shown here is derived from an EMBL/GenBank/DDBJ whole genome shotgun (WGS) entry which is preliminary data.</text>
</comment>
<feature type="domain" description="RNA polymerase sigma factor 70 region 4 type 2" evidence="8">
    <location>
        <begin position="123"/>
        <end position="169"/>
    </location>
</feature>
<dbReference type="InterPro" id="IPR013324">
    <property type="entry name" value="RNA_pol_sigma_r3/r4-like"/>
</dbReference>
<evidence type="ECO:0000256" key="2">
    <source>
        <dbReference type="ARBA" id="ARBA00023015"/>
    </source>
</evidence>
<accession>A0ABV7JQ83</accession>
<dbReference type="Gene3D" id="1.10.1740.10">
    <property type="match status" value="1"/>
</dbReference>
<organism evidence="9 10">
    <name type="scientific">Parapedobacter deserti</name>
    <dbReference type="NCBI Taxonomy" id="1912957"/>
    <lineage>
        <taxon>Bacteria</taxon>
        <taxon>Pseudomonadati</taxon>
        <taxon>Bacteroidota</taxon>
        <taxon>Sphingobacteriia</taxon>
        <taxon>Sphingobacteriales</taxon>
        <taxon>Sphingobacteriaceae</taxon>
        <taxon>Parapedobacter</taxon>
    </lineage>
</organism>
<evidence type="ECO:0000256" key="3">
    <source>
        <dbReference type="ARBA" id="ARBA00023082"/>
    </source>
</evidence>
<evidence type="ECO:0000256" key="5">
    <source>
        <dbReference type="ARBA" id="ARBA00023163"/>
    </source>
</evidence>
<dbReference type="PROSITE" id="PS01063">
    <property type="entry name" value="SIGMA70_ECF"/>
    <property type="match status" value="1"/>
</dbReference>
<name>A0ABV7JQ83_9SPHI</name>
<dbReference type="InterPro" id="IPR039425">
    <property type="entry name" value="RNA_pol_sigma-70-like"/>
</dbReference>
<keyword evidence="5 6" id="KW-0804">Transcription</keyword>
<dbReference type="Pfam" id="PF08281">
    <property type="entry name" value="Sigma70_r4_2"/>
    <property type="match status" value="1"/>
</dbReference>
<dbReference type="Pfam" id="PF04542">
    <property type="entry name" value="Sigma70_r2"/>
    <property type="match status" value="1"/>
</dbReference>
<dbReference type="InterPro" id="IPR013325">
    <property type="entry name" value="RNA_pol_sigma_r2"/>
</dbReference>
<reference evidence="10" key="1">
    <citation type="journal article" date="2019" name="Int. J. Syst. Evol. Microbiol.">
        <title>The Global Catalogue of Microorganisms (GCM) 10K type strain sequencing project: providing services to taxonomists for standard genome sequencing and annotation.</title>
        <authorList>
            <consortium name="The Broad Institute Genomics Platform"/>
            <consortium name="The Broad Institute Genome Sequencing Center for Infectious Disease"/>
            <person name="Wu L."/>
            <person name="Ma J."/>
        </authorList>
    </citation>
    <scope>NUCLEOTIDE SEQUENCE [LARGE SCALE GENOMIC DNA]</scope>
    <source>
        <strain evidence="10">KCTC 52416</strain>
    </source>
</reference>
<evidence type="ECO:0000256" key="6">
    <source>
        <dbReference type="RuleBase" id="RU000716"/>
    </source>
</evidence>
<dbReference type="PANTHER" id="PTHR43133:SF46">
    <property type="entry name" value="RNA POLYMERASE SIGMA-70 FACTOR ECF SUBFAMILY"/>
    <property type="match status" value="1"/>
</dbReference>
<keyword evidence="3 6" id="KW-0731">Sigma factor</keyword>
<dbReference type="InterPro" id="IPR036388">
    <property type="entry name" value="WH-like_DNA-bd_sf"/>
</dbReference>
<dbReference type="InterPro" id="IPR013249">
    <property type="entry name" value="RNA_pol_sigma70_r4_t2"/>
</dbReference>
<evidence type="ECO:0000259" key="8">
    <source>
        <dbReference type="Pfam" id="PF08281"/>
    </source>
</evidence>
<evidence type="ECO:0000259" key="7">
    <source>
        <dbReference type="Pfam" id="PF04542"/>
    </source>
</evidence>
<evidence type="ECO:0000313" key="9">
    <source>
        <dbReference type="EMBL" id="MFC3198276.1"/>
    </source>
</evidence>
<evidence type="ECO:0000313" key="10">
    <source>
        <dbReference type="Proteomes" id="UP001595526"/>
    </source>
</evidence>
<dbReference type="InterPro" id="IPR000838">
    <property type="entry name" value="RNA_pol_sigma70_ECF_CS"/>
</dbReference>